<dbReference type="SMART" id="SM00530">
    <property type="entry name" value="HTH_XRE"/>
    <property type="match status" value="1"/>
</dbReference>
<dbReference type="Proteomes" id="UP001500540">
    <property type="component" value="Unassembled WGS sequence"/>
</dbReference>
<keyword evidence="4" id="KW-1185">Reference proteome</keyword>
<dbReference type="PANTHER" id="PTHR46797">
    <property type="entry name" value="HTH-TYPE TRANSCRIPTIONAL REGULATOR"/>
    <property type="match status" value="1"/>
</dbReference>
<evidence type="ECO:0000256" key="1">
    <source>
        <dbReference type="ARBA" id="ARBA00023125"/>
    </source>
</evidence>
<feature type="domain" description="HTH cro/C1-type" evidence="2">
    <location>
        <begin position="12"/>
        <end position="66"/>
    </location>
</feature>
<organism evidence="3 4">
    <name type="scientific">Microbacterium kribbense</name>
    <dbReference type="NCBI Taxonomy" id="433645"/>
    <lineage>
        <taxon>Bacteria</taxon>
        <taxon>Bacillati</taxon>
        <taxon>Actinomycetota</taxon>
        <taxon>Actinomycetes</taxon>
        <taxon>Micrococcales</taxon>
        <taxon>Microbacteriaceae</taxon>
        <taxon>Microbacterium</taxon>
    </lineage>
</organism>
<protein>
    <submittedName>
        <fullName evidence="3">XRE family transcriptional regulator</fullName>
    </submittedName>
</protein>
<dbReference type="InterPro" id="IPR010982">
    <property type="entry name" value="Lambda_DNA-bd_dom_sf"/>
</dbReference>
<dbReference type="SUPFAM" id="SSF51182">
    <property type="entry name" value="RmlC-like cupins"/>
    <property type="match status" value="1"/>
</dbReference>
<evidence type="ECO:0000313" key="4">
    <source>
        <dbReference type="Proteomes" id="UP001500540"/>
    </source>
</evidence>
<evidence type="ECO:0000259" key="2">
    <source>
        <dbReference type="PROSITE" id="PS50943"/>
    </source>
</evidence>
<dbReference type="EMBL" id="BAABAF010000004">
    <property type="protein sequence ID" value="GAA3761586.1"/>
    <property type="molecule type" value="Genomic_DNA"/>
</dbReference>
<evidence type="ECO:0000313" key="3">
    <source>
        <dbReference type="EMBL" id="GAA3761586.1"/>
    </source>
</evidence>
<dbReference type="PANTHER" id="PTHR46797:SF1">
    <property type="entry name" value="METHYLPHOSPHONATE SYNTHASE"/>
    <property type="match status" value="1"/>
</dbReference>
<keyword evidence="1" id="KW-0238">DNA-binding</keyword>
<comment type="caution">
    <text evidence="3">The sequence shown here is derived from an EMBL/GenBank/DDBJ whole genome shotgun (WGS) entry which is preliminary data.</text>
</comment>
<dbReference type="Gene3D" id="2.60.120.10">
    <property type="entry name" value="Jelly Rolls"/>
    <property type="match status" value="1"/>
</dbReference>
<dbReference type="CDD" id="cd02209">
    <property type="entry name" value="cupin_XRE_C"/>
    <property type="match status" value="1"/>
</dbReference>
<dbReference type="InterPro" id="IPR014710">
    <property type="entry name" value="RmlC-like_jellyroll"/>
</dbReference>
<name>A0ABP7GCN0_9MICO</name>
<dbReference type="InterPro" id="IPR050807">
    <property type="entry name" value="TransReg_Diox_bact_type"/>
</dbReference>
<reference evidence="4" key="1">
    <citation type="journal article" date="2019" name="Int. J. Syst. Evol. Microbiol.">
        <title>The Global Catalogue of Microorganisms (GCM) 10K type strain sequencing project: providing services to taxonomists for standard genome sequencing and annotation.</title>
        <authorList>
            <consortium name="The Broad Institute Genomics Platform"/>
            <consortium name="The Broad Institute Genome Sequencing Center for Infectious Disease"/>
            <person name="Wu L."/>
            <person name="Ma J."/>
        </authorList>
    </citation>
    <scope>NUCLEOTIDE SEQUENCE [LARGE SCALE GENOMIC DNA]</scope>
    <source>
        <strain evidence="4">JCM 16950</strain>
    </source>
</reference>
<dbReference type="Pfam" id="PF01381">
    <property type="entry name" value="HTH_3"/>
    <property type="match status" value="1"/>
</dbReference>
<dbReference type="InterPro" id="IPR011051">
    <property type="entry name" value="RmlC_Cupin_sf"/>
</dbReference>
<gene>
    <name evidence="3" type="ORF">GCM10022240_12640</name>
</gene>
<dbReference type="RefSeq" id="WP_344781692.1">
    <property type="nucleotide sequence ID" value="NZ_BAABAF010000004.1"/>
</dbReference>
<sequence>MESLGARIAAALRREREGAGLSVSELARRAGISKATVSQLEGGTGNPSVETLWAIATTLGVPFAVFVDDDEPATTLVRARTGAPVPSELAPYSATLLTASPPQARRDLYLIRAEPGGIRESAPHTRGTTEYVLLMTGAARVGPADAPVLLAPGDFLSYRGDAPHVFEALQPGTTAVLLSELR</sequence>
<accession>A0ABP7GCN0</accession>
<proteinExistence type="predicted"/>
<dbReference type="PROSITE" id="PS50943">
    <property type="entry name" value="HTH_CROC1"/>
    <property type="match status" value="1"/>
</dbReference>
<dbReference type="Gene3D" id="1.10.260.40">
    <property type="entry name" value="lambda repressor-like DNA-binding domains"/>
    <property type="match status" value="1"/>
</dbReference>
<dbReference type="InterPro" id="IPR001387">
    <property type="entry name" value="Cro/C1-type_HTH"/>
</dbReference>
<dbReference type="CDD" id="cd00093">
    <property type="entry name" value="HTH_XRE"/>
    <property type="match status" value="1"/>
</dbReference>
<dbReference type="SUPFAM" id="SSF47413">
    <property type="entry name" value="lambda repressor-like DNA-binding domains"/>
    <property type="match status" value="1"/>
</dbReference>